<dbReference type="GO" id="GO:0043856">
    <property type="term" value="F:anti-sigma factor antagonist activity"/>
    <property type="evidence" value="ECO:0007669"/>
    <property type="project" value="TreeGrafter"/>
</dbReference>
<dbReference type="PANTHER" id="PTHR33495">
    <property type="entry name" value="ANTI-SIGMA FACTOR ANTAGONIST TM_1081-RELATED-RELATED"/>
    <property type="match status" value="1"/>
</dbReference>
<dbReference type="Gene3D" id="3.30.750.24">
    <property type="entry name" value="STAS domain"/>
    <property type="match status" value="1"/>
</dbReference>
<dbReference type="Proteomes" id="UP000009071">
    <property type="component" value="Chromosome"/>
</dbReference>
<dbReference type="KEGG" id="dma:DMR_30320"/>
<dbReference type="RefSeq" id="WP_015861683.1">
    <property type="nucleotide sequence ID" value="NC_012796.1"/>
</dbReference>
<feature type="domain" description="STAS" evidence="1">
    <location>
        <begin position="19"/>
        <end position="109"/>
    </location>
</feature>
<dbReference type="Pfam" id="PF01740">
    <property type="entry name" value="STAS"/>
    <property type="match status" value="1"/>
</dbReference>
<evidence type="ECO:0000259" key="1">
    <source>
        <dbReference type="PROSITE" id="PS50801"/>
    </source>
</evidence>
<dbReference type="STRING" id="573370.DMR_30320"/>
<dbReference type="PROSITE" id="PS50801">
    <property type="entry name" value="STAS"/>
    <property type="match status" value="1"/>
</dbReference>
<dbReference type="InterPro" id="IPR036513">
    <property type="entry name" value="STAS_dom_sf"/>
</dbReference>
<dbReference type="PANTHER" id="PTHR33495:SF15">
    <property type="entry name" value="STAS DOMAIN-CONTAINING PROTEIN"/>
    <property type="match status" value="1"/>
</dbReference>
<organism evidence="2 3">
    <name type="scientific">Solidesulfovibrio magneticus (strain ATCC 700980 / DSM 13731 / RS-1)</name>
    <name type="common">Desulfovibrio magneticus</name>
    <dbReference type="NCBI Taxonomy" id="573370"/>
    <lineage>
        <taxon>Bacteria</taxon>
        <taxon>Pseudomonadati</taxon>
        <taxon>Thermodesulfobacteriota</taxon>
        <taxon>Desulfovibrionia</taxon>
        <taxon>Desulfovibrionales</taxon>
        <taxon>Desulfovibrionaceae</taxon>
        <taxon>Solidesulfovibrio</taxon>
    </lineage>
</organism>
<dbReference type="AlphaFoldDB" id="C4XIE8"/>
<proteinExistence type="predicted"/>
<dbReference type="SUPFAM" id="SSF52091">
    <property type="entry name" value="SpoIIaa-like"/>
    <property type="match status" value="1"/>
</dbReference>
<dbReference type="HOGENOM" id="CLU_115403_9_1_7"/>
<dbReference type="EMBL" id="AP010904">
    <property type="protein sequence ID" value="BAH76523.1"/>
    <property type="molecule type" value="Genomic_DNA"/>
</dbReference>
<evidence type="ECO:0000313" key="2">
    <source>
        <dbReference type="EMBL" id="BAH76523.1"/>
    </source>
</evidence>
<protein>
    <recommendedName>
        <fullName evidence="1">STAS domain-containing protein</fullName>
    </recommendedName>
</protein>
<reference evidence="2 3" key="1">
    <citation type="journal article" date="2009" name="Genome Res.">
        <title>Whole genome sequence of Desulfovibrio magneticus strain RS-1 revealed common gene clusters in magnetotactic bacteria.</title>
        <authorList>
            <person name="Nakazawa H."/>
            <person name="Arakaki A."/>
            <person name="Narita-Yamada S."/>
            <person name="Yashiro I."/>
            <person name="Jinno K."/>
            <person name="Aoki N."/>
            <person name="Tsuruyama A."/>
            <person name="Okamura Y."/>
            <person name="Tanikawa S."/>
            <person name="Fujita N."/>
            <person name="Takeyama H."/>
            <person name="Matsunaga T."/>
        </authorList>
    </citation>
    <scope>NUCLEOTIDE SEQUENCE [LARGE SCALE GENOMIC DNA]</scope>
    <source>
        <strain evidence="3">ATCC 700980 / DSM 13731 / RS-1</strain>
    </source>
</reference>
<dbReference type="InterPro" id="IPR002645">
    <property type="entry name" value="STAS_dom"/>
</dbReference>
<keyword evidence="3" id="KW-1185">Reference proteome</keyword>
<accession>C4XIE8</accession>
<sequence>MTIMFREDNTGDNKKTLHIDLAGHLDIFSHEQFNNYKLYIDECNKVVINMSGLEHLDSSSLGLLLMLRERAGGTTANIEIINCSPSIFKIFTAVKFNLLFNITPKNHTS</sequence>
<name>C4XIE8_SOLM1</name>
<evidence type="ECO:0000313" key="3">
    <source>
        <dbReference type="Proteomes" id="UP000009071"/>
    </source>
</evidence>
<dbReference type="eggNOG" id="COG1366">
    <property type="taxonomic scope" value="Bacteria"/>
</dbReference>
<gene>
    <name evidence="2" type="ordered locus">DMR_30320</name>
</gene>